<reference evidence="2" key="1">
    <citation type="submission" date="2021-01" db="EMBL/GenBank/DDBJ databases">
        <authorList>
            <person name="Li R."/>
            <person name="Bekaert M."/>
        </authorList>
    </citation>
    <scope>NUCLEOTIDE SEQUENCE</scope>
    <source>
        <strain evidence="2">Farmed</strain>
    </source>
</reference>
<dbReference type="Proteomes" id="UP000597762">
    <property type="component" value="Unassembled WGS sequence"/>
</dbReference>
<protein>
    <submittedName>
        <fullName evidence="2">Uncharacterized protein</fullName>
    </submittedName>
</protein>
<accession>A0A812BPB7</accession>
<dbReference type="EMBL" id="CAHIKZ030000746">
    <property type="protein sequence ID" value="CAE1236666.1"/>
    <property type="molecule type" value="Genomic_DNA"/>
</dbReference>
<proteinExistence type="predicted"/>
<evidence type="ECO:0000256" key="1">
    <source>
        <dbReference type="SAM" id="Phobius"/>
    </source>
</evidence>
<evidence type="ECO:0000313" key="2">
    <source>
        <dbReference type="EMBL" id="CAE1236666.1"/>
    </source>
</evidence>
<comment type="caution">
    <text evidence="2">The sequence shown here is derived from an EMBL/GenBank/DDBJ whole genome shotgun (WGS) entry which is preliminary data.</text>
</comment>
<keyword evidence="1" id="KW-1133">Transmembrane helix</keyword>
<sequence length="179" mass="19243">MATTLIFLLPRDPPSPPPSICILTITITTIFFSYVLFSLPFPTNLFLPLSVLPPPTASILVCIIASSTPQPPSALHRSACVASPTLHPPRKSSCGGSSIHNQITNSSSILTEKDEGQGEAVTWVGLNVWVGMDRDASSCNPTIFLAFPHVTCHPVRPGSAELLLLTYPASYFPLRLHLV</sequence>
<organism evidence="2 3">
    <name type="scientific">Acanthosepion pharaonis</name>
    <name type="common">Pharaoh cuttlefish</name>
    <name type="synonym">Sepia pharaonis</name>
    <dbReference type="NCBI Taxonomy" id="158019"/>
    <lineage>
        <taxon>Eukaryota</taxon>
        <taxon>Metazoa</taxon>
        <taxon>Spiralia</taxon>
        <taxon>Lophotrochozoa</taxon>
        <taxon>Mollusca</taxon>
        <taxon>Cephalopoda</taxon>
        <taxon>Coleoidea</taxon>
        <taxon>Decapodiformes</taxon>
        <taxon>Sepiida</taxon>
        <taxon>Sepiina</taxon>
        <taxon>Sepiidae</taxon>
        <taxon>Acanthosepion</taxon>
    </lineage>
</organism>
<keyword evidence="1" id="KW-0472">Membrane</keyword>
<name>A0A812BPB7_ACAPH</name>
<dbReference type="AlphaFoldDB" id="A0A812BPB7"/>
<keyword evidence="3" id="KW-1185">Reference proteome</keyword>
<feature type="transmembrane region" description="Helical" evidence="1">
    <location>
        <begin position="20"/>
        <end position="39"/>
    </location>
</feature>
<gene>
    <name evidence="2" type="ORF">SPHA_20349</name>
</gene>
<evidence type="ECO:0000313" key="3">
    <source>
        <dbReference type="Proteomes" id="UP000597762"/>
    </source>
</evidence>
<keyword evidence="1" id="KW-0812">Transmembrane</keyword>